<dbReference type="EC" id="3.1.3.48" evidence="3"/>
<evidence type="ECO:0000313" key="3">
    <source>
        <dbReference type="EMBL" id="MBB4933104.1"/>
    </source>
</evidence>
<comment type="caution">
    <text evidence="3">The sequence shown here is derived from an EMBL/GenBank/DDBJ whole genome shotgun (WGS) entry which is preliminary data.</text>
</comment>
<evidence type="ECO:0000313" key="4">
    <source>
        <dbReference type="Proteomes" id="UP000523007"/>
    </source>
</evidence>
<sequence length="274" mass="30151">MTIDDQLLANAPNFRDLGGRATSDGARVRRGMVYRSDSLAWLDESDLATLERIGLRQVMDLRADVERAKHADRLPDGVEYTTLDVNPKPAGGTRGTGEGADRHFAGDLASVLAEPELAREVLSDGGGERFMHNVNRVLVTSDAARAGYAELLTRVATGPTAAVFHCSAGKDRTGWAAALILSLLGVPWATIVSDYLVSNLRMDNIQRWIYAKSDENGIDRTLVDPILGVRRRYLQTAFAEVERVHGTVEEYVRDGLKLDPEIIDALRARLLEWP</sequence>
<accession>A0A7W7W4R6</accession>
<dbReference type="AlphaFoldDB" id="A0A7W7W4R6"/>
<dbReference type="PANTHER" id="PTHR31126:SF1">
    <property type="entry name" value="TYROSINE SPECIFIC PROTEIN PHOSPHATASES DOMAIN-CONTAINING PROTEIN"/>
    <property type="match status" value="1"/>
</dbReference>
<protein>
    <submittedName>
        <fullName evidence="3">Protein-tyrosine phosphatase</fullName>
        <ecNumber evidence="3">3.1.3.48</ecNumber>
    </submittedName>
</protein>
<dbReference type="PROSITE" id="PS00383">
    <property type="entry name" value="TYR_PHOSPHATASE_1"/>
    <property type="match status" value="1"/>
</dbReference>
<evidence type="ECO:0000256" key="2">
    <source>
        <dbReference type="SAM" id="MobiDB-lite"/>
    </source>
</evidence>
<dbReference type="Pfam" id="PF13350">
    <property type="entry name" value="Y_phosphatase3"/>
    <property type="match status" value="1"/>
</dbReference>
<comment type="similarity">
    <text evidence="1">Belongs to the protein-tyrosine phosphatase family.</text>
</comment>
<dbReference type="SUPFAM" id="SSF52799">
    <property type="entry name" value="(Phosphotyrosine protein) phosphatases II"/>
    <property type="match status" value="1"/>
</dbReference>
<gene>
    <name evidence="3" type="ORF">F4561_003924</name>
</gene>
<dbReference type="GO" id="GO:0004725">
    <property type="term" value="F:protein tyrosine phosphatase activity"/>
    <property type="evidence" value="ECO:0007669"/>
    <property type="project" value="UniProtKB-EC"/>
</dbReference>
<dbReference type="Gene3D" id="3.90.190.10">
    <property type="entry name" value="Protein tyrosine phosphatase superfamily"/>
    <property type="match status" value="1"/>
</dbReference>
<feature type="region of interest" description="Disordered" evidence="2">
    <location>
        <begin position="79"/>
        <end position="99"/>
    </location>
</feature>
<name>A0A7W7W4R6_9ACTN</name>
<organism evidence="3 4">
    <name type="scientific">Lipingzhangella halophila</name>
    <dbReference type="NCBI Taxonomy" id="1783352"/>
    <lineage>
        <taxon>Bacteria</taxon>
        <taxon>Bacillati</taxon>
        <taxon>Actinomycetota</taxon>
        <taxon>Actinomycetes</taxon>
        <taxon>Streptosporangiales</taxon>
        <taxon>Nocardiopsidaceae</taxon>
        <taxon>Lipingzhangella</taxon>
    </lineage>
</organism>
<dbReference type="Proteomes" id="UP000523007">
    <property type="component" value="Unassembled WGS sequence"/>
</dbReference>
<dbReference type="InterPro" id="IPR016130">
    <property type="entry name" value="Tyr_Pase_AS"/>
</dbReference>
<dbReference type="RefSeq" id="WP_312885378.1">
    <property type="nucleotide sequence ID" value="NZ_JACHJT010000001.1"/>
</dbReference>
<dbReference type="InterPro" id="IPR026893">
    <property type="entry name" value="Tyr/Ser_Pase_IphP-type"/>
</dbReference>
<keyword evidence="4" id="KW-1185">Reference proteome</keyword>
<proteinExistence type="inferred from homology"/>
<reference evidence="3 4" key="1">
    <citation type="submission" date="2020-08" db="EMBL/GenBank/DDBJ databases">
        <title>Sequencing the genomes of 1000 actinobacteria strains.</title>
        <authorList>
            <person name="Klenk H.-P."/>
        </authorList>
    </citation>
    <scope>NUCLEOTIDE SEQUENCE [LARGE SCALE GENOMIC DNA]</scope>
    <source>
        <strain evidence="3 4">DSM 102030</strain>
    </source>
</reference>
<evidence type="ECO:0000256" key="1">
    <source>
        <dbReference type="ARBA" id="ARBA00009580"/>
    </source>
</evidence>
<dbReference type="EMBL" id="JACHJT010000001">
    <property type="protein sequence ID" value="MBB4933104.1"/>
    <property type="molecule type" value="Genomic_DNA"/>
</dbReference>
<dbReference type="InterPro" id="IPR029021">
    <property type="entry name" value="Prot-tyrosine_phosphatase-like"/>
</dbReference>
<dbReference type="PANTHER" id="PTHR31126">
    <property type="entry name" value="TYROSINE-PROTEIN PHOSPHATASE"/>
    <property type="match status" value="1"/>
</dbReference>
<keyword evidence="3" id="KW-0378">Hydrolase</keyword>